<dbReference type="Proteomes" id="UP000002316">
    <property type="component" value="Chromosome 11"/>
</dbReference>
<dbReference type="GeneID" id="23866696"/>
<reference evidence="2" key="1">
    <citation type="journal article" date="2010" name="PLoS Negl. Trop. Dis.">
        <title>The genome sequence of Trypanosoma brucei gambiense, causative agent of chronic human african trypanosomiasis.</title>
        <authorList>
            <person name="Jackson A.P."/>
            <person name="Sanders M."/>
            <person name="Berry A."/>
            <person name="McQuillan J."/>
            <person name="Aslett M.A."/>
            <person name="Quail M.A."/>
            <person name="Chukualim B."/>
            <person name="Capewell P."/>
            <person name="MacLeod A."/>
            <person name="Melville S.E."/>
            <person name="Gibson W."/>
            <person name="Barry J.D."/>
            <person name="Berriman M."/>
            <person name="Hertz-Fowler C."/>
        </authorList>
    </citation>
    <scope>NUCLEOTIDE SEQUENCE [LARGE SCALE GENOMIC DNA]</scope>
    <source>
        <strain evidence="2">MHOM/CI/86/DAL972</strain>
    </source>
</reference>
<gene>
    <name evidence="1" type="ORF">TbgDal_XI15080</name>
</gene>
<dbReference type="RefSeq" id="XP_011780653.1">
    <property type="nucleotide sequence ID" value="XM_011782351.1"/>
</dbReference>
<sequence length="148" mass="17258">MVESHTVNHSLKVRTDLRRMLSFELGLSRPPRRRGGLCWKLGNGAFSVYTYLFLYVCCVVSSRVAPVSITCVNWMLWVKECSAHTQADMYCPTSAYVSRPSWVYVSHIVLRVSSFHPFFCLHLEFFRYPICLRVLSCSLKNKEEYNFQ</sequence>
<dbReference type="KEGG" id="tbg:TbgDal_XI15080"/>
<organism evidence="1 2">
    <name type="scientific">Trypanosoma brucei gambiense (strain MHOM/CI/86/DAL972)</name>
    <dbReference type="NCBI Taxonomy" id="679716"/>
    <lineage>
        <taxon>Eukaryota</taxon>
        <taxon>Discoba</taxon>
        <taxon>Euglenozoa</taxon>
        <taxon>Kinetoplastea</taxon>
        <taxon>Metakinetoplastina</taxon>
        <taxon>Trypanosomatida</taxon>
        <taxon>Trypanosomatidae</taxon>
        <taxon>Trypanosoma</taxon>
    </lineage>
</organism>
<name>D0A9N8_TRYB9</name>
<evidence type="ECO:0000313" key="2">
    <source>
        <dbReference type="Proteomes" id="UP000002316"/>
    </source>
</evidence>
<dbReference type="EMBL" id="FN554974">
    <property type="protein sequence ID" value="CBH18389.1"/>
    <property type="molecule type" value="Genomic_DNA"/>
</dbReference>
<dbReference type="AlphaFoldDB" id="D0A9N8"/>
<proteinExistence type="predicted"/>
<protein>
    <submittedName>
        <fullName evidence="1">Uncharacterized protein</fullName>
    </submittedName>
</protein>
<evidence type="ECO:0000313" key="1">
    <source>
        <dbReference type="EMBL" id="CBH18389.1"/>
    </source>
</evidence>
<accession>D0A9N8</accession>